<dbReference type="PANTHER" id="PTHR44688">
    <property type="entry name" value="DNA-BINDING TRANSCRIPTIONAL ACTIVATOR DEVR_DOSR"/>
    <property type="match status" value="1"/>
</dbReference>
<evidence type="ECO:0000259" key="6">
    <source>
        <dbReference type="PROSITE" id="PS50043"/>
    </source>
</evidence>
<accession>A0ABW3CTH7</accession>
<evidence type="ECO:0000256" key="4">
    <source>
        <dbReference type="SAM" id="Phobius"/>
    </source>
</evidence>
<dbReference type="CDD" id="cd06170">
    <property type="entry name" value="LuxR_C_like"/>
    <property type="match status" value="1"/>
</dbReference>
<keyword evidence="4" id="KW-1133">Transmembrane helix</keyword>
<reference evidence="8" key="1">
    <citation type="journal article" date="2019" name="Int. J. Syst. Evol. Microbiol.">
        <title>The Global Catalogue of Microorganisms (GCM) 10K type strain sequencing project: providing services to taxonomists for standard genome sequencing and annotation.</title>
        <authorList>
            <consortium name="The Broad Institute Genomics Platform"/>
            <consortium name="The Broad Institute Genome Sequencing Center for Infectious Disease"/>
            <person name="Wu L."/>
            <person name="Ma J."/>
        </authorList>
    </citation>
    <scope>NUCLEOTIDE SEQUENCE [LARGE SCALE GENOMIC DNA]</scope>
    <source>
        <strain evidence="8">CCUG 62952</strain>
    </source>
</reference>
<dbReference type="PRINTS" id="PR00038">
    <property type="entry name" value="HTHLUXR"/>
</dbReference>
<dbReference type="EMBL" id="JBHTJH010000003">
    <property type="protein sequence ID" value="MFD0860978.1"/>
    <property type="molecule type" value="Genomic_DNA"/>
</dbReference>
<dbReference type="RefSeq" id="WP_386403129.1">
    <property type="nucleotide sequence ID" value="NZ_JBHTJH010000003.1"/>
</dbReference>
<comment type="caution">
    <text evidence="7">The sequence shown here is derived from an EMBL/GenBank/DDBJ whole genome shotgun (WGS) entry which is preliminary data.</text>
</comment>
<name>A0ABW3CTH7_9FLAO</name>
<dbReference type="PANTHER" id="PTHR44688:SF16">
    <property type="entry name" value="DNA-BINDING TRANSCRIPTIONAL ACTIVATOR DEVR_DOSR"/>
    <property type="match status" value="1"/>
</dbReference>
<dbReference type="InterPro" id="IPR000792">
    <property type="entry name" value="Tscrpt_reg_LuxR_C"/>
</dbReference>
<evidence type="ECO:0000313" key="7">
    <source>
        <dbReference type="EMBL" id="MFD0860978.1"/>
    </source>
</evidence>
<feature type="chain" id="PRO_5045811253" evidence="5">
    <location>
        <begin position="19"/>
        <end position="350"/>
    </location>
</feature>
<dbReference type="Pfam" id="PF00196">
    <property type="entry name" value="GerE"/>
    <property type="match status" value="1"/>
</dbReference>
<keyword evidence="4" id="KW-0812">Transmembrane</keyword>
<organism evidence="7 8">
    <name type="scientific">Sungkyunkwania multivorans</name>
    <dbReference type="NCBI Taxonomy" id="1173618"/>
    <lineage>
        <taxon>Bacteria</taxon>
        <taxon>Pseudomonadati</taxon>
        <taxon>Bacteroidota</taxon>
        <taxon>Flavobacteriia</taxon>
        <taxon>Flavobacteriales</taxon>
        <taxon>Flavobacteriaceae</taxon>
        <taxon>Sungkyunkwania</taxon>
    </lineage>
</organism>
<evidence type="ECO:0000256" key="1">
    <source>
        <dbReference type="ARBA" id="ARBA00023015"/>
    </source>
</evidence>
<keyword evidence="2" id="KW-0238">DNA-binding</keyword>
<proteinExistence type="predicted"/>
<sequence>MRKTAVSFLMLATFTSWAQYSFRGHVGGGSEVTVVYLSIVEDYRKLSRISLDQIIRMAEVDSMGMFQFSGDNLPSHNGIYRIHVDSCNDQENSMNHFLGYCNERKSISFIANNKDTIYFPSSRDGELLCDIKSNDPRASMLLEIDQLKEEMFFDISEYPSAANRKLSMQSWFKKLQQYGTKLNEPLAELYIFDFLSDKRNETYEYYLEDLSKNTYYYQLLNRLNNTYPETKYAELYEAELSSDQHLISLRDTAGFPWKYLIYSILLVSLGFNVFFLAKYRRERNKIASKKLNGLTNQEQKILDLILQNKTNKEIASEIFVSLSTVKTHINHLYKKLNVQSREEIKSLNSK</sequence>
<dbReference type="SMART" id="SM00421">
    <property type="entry name" value="HTH_LUXR"/>
    <property type="match status" value="1"/>
</dbReference>
<gene>
    <name evidence="7" type="ORF">ACFQ1M_02060</name>
</gene>
<keyword evidence="4" id="KW-0472">Membrane</keyword>
<dbReference type="PROSITE" id="PS50043">
    <property type="entry name" value="HTH_LUXR_2"/>
    <property type="match status" value="1"/>
</dbReference>
<feature type="signal peptide" evidence="5">
    <location>
        <begin position="1"/>
        <end position="18"/>
    </location>
</feature>
<dbReference type="InterPro" id="IPR036388">
    <property type="entry name" value="WH-like_DNA-bd_sf"/>
</dbReference>
<keyword evidence="3" id="KW-0804">Transcription</keyword>
<evidence type="ECO:0000256" key="5">
    <source>
        <dbReference type="SAM" id="SignalP"/>
    </source>
</evidence>
<keyword evidence="8" id="KW-1185">Reference proteome</keyword>
<dbReference type="Gene3D" id="1.10.10.10">
    <property type="entry name" value="Winged helix-like DNA-binding domain superfamily/Winged helix DNA-binding domain"/>
    <property type="match status" value="1"/>
</dbReference>
<dbReference type="SUPFAM" id="SSF46894">
    <property type="entry name" value="C-terminal effector domain of the bipartite response regulators"/>
    <property type="match status" value="1"/>
</dbReference>
<keyword evidence="5" id="KW-0732">Signal</keyword>
<dbReference type="InterPro" id="IPR016032">
    <property type="entry name" value="Sig_transdc_resp-reg_C-effctor"/>
</dbReference>
<keyword evidence="1" id="KW-0805">Transcription regulation</keyword>
<feature type="domain" description="HTH luxR-type" evidence="6">
    <location>
        <begin position="287"/>
        <end position="350"/>
    </location>
</feature>
<dbReference type="Proteomes" id="UP001596978">
    <property type="component" value="Unassembled WGS sequence"/>
</dbReference>
<evidence type="ECO:0000313" key="8">
    <source>
        <dbReference type="Proteomes" id="UP001596978"/>
    </source>
</evidence>
<feature type="transmembrane region" description="Helical" evidence="4">
    <location>
        <begin position="259"/>
        <end position="277"/>
    </location>
</feature>
<protein>
    <submittedName>
        <fullName evidence="7">LuxR C-terminal-related transcriptional regulator</fullName>
    </submittedName>
</protein>
<evidence type="ECO:0000256" key="2">
    <source>
        <dbReference type="ARBA" id="ARBA00023125"/>
    </source>
</evidence>
<evidence type="ECO:0000256" key="3">
    <source>
        <dbReference type="ARBA" id="ARBA00023163"/>
    </source>
</evidence>